<dbReference type="Gene3D" id="1.10.150.20">
    <property type="entry name" value="5' to 3' exonuclease, C-terminal subdomain"/>
    <property type="match status" value="1"/>
</dbReference>
<protein>
    <submittedName>
        <fullName evidence="6">DNA polymerase iota</fullName>
    </submittedName>
</protein>
<evidence type="ECO:0000313" key="6">
    <source>
        <dbReference type="Ensembl" id="ENSVKKP00000016687.1"/>
    </source>
</evidence>
<dbReference type="Pfam" id="PF11799">
    <property type="entry name" value="IMS_C"/>
    <property type="match status" value="1"/>
</dbReference>
<dbReference type="Pfam" id="PF00817">
    <property type="entry name" value="IMS"/>
    <property type="match status" value="1"/>
</dbReference>
<reference evidence="6" key="2">
    <citation type="submission" date="2025-09" db="UniProtKB">
        <authorList>
            <consortium name="Ensembl"/>
        </authorList>
    </citation>
    <scope>IDENTIFICATION</scope>
</reference>
<dbReference type="Gene3D" id="6.10.250.1630">
    <property type="match status" value="2"/>
</dbReference>
<dbReference type="AlphaFoldDB" id="A0A8D2L513"/>
<feature type="region of interest" description="Disordered" evidence="4">
    <location>
        <begin position="265"/>
        <end position="290"/>
    </location>
</feature>
<dbReference type="Ensembl" id="ENSVKKT00000017101.1">
    <property type="protein sequence ID" value="ENSVKKP00000016687.1"/>
    <property type="gene ID" value="ENSVKKG00000011416.1"/>
</dbReference>
<dbReference type="InterPro" id="IPR017961">
    <property type="entry name" value="DNA_pol_Y-fam_little_finger"/>
</dbReference>
<feature type="compositionally biased region" description="Basic and acidic residues" evidence="4">
    <location>
        <begin position="611"/>
        <end position="625"/>
    </location>
</feature>
<gene>
    <name evidence="6" type="primary">POLI</name>
</gene>
<dbReference type="PIRSF" id="PIRSF036603">
    <property type="entry name" value="DPol_eta"/>
    <property type="match status" value="1"/>
</dbReference>
<dbReference type="GO" id="GO:0003684">
    <property type="term" value="F:damaged DNA binding"/>
    <property type="evidence" value="ECO:0007669"/>
    <property type="project" value="InterPro"/>
</dbReference>
<dbReference type="Pfam" id="PF14377">
    <property type="entry name" value="UBM"/>
    <property type="match status" value="2"/>
</dbReference>
<dbReference type="Proteomes" id="UP000694545">
    <property type="component" value="Unplaced"/>
</dbReference>
<feature type="region of interest" description="Disordered" evidence="4">
    <location>
        <begin position="586"/>
        <end position="650"/>
    </location>
</feature>
<feature type="domain" description="UmuC" evidence="5">
    <location>
        <begin position="12"/>
        <end position="224"/>
    </location>
</feature>
<keyword evidence="7" id="KW-1185">Reference proteome</keyword>
<dbReference type="FunFam" id="3.30.1490.100:FF:000003">
    <property type="entry name" value="Polymerase (DNA directed) iota"/>
    <property type="match status" value="1"/>
</dbReference>
<dbReference type="InterPro" id="IPR025527">
    <property type="entry name" value="HUWE1/Rev1_UBM"/>
</dbReference>
<dbReference type="FunFam" id="3.40.1170.60:FF:000006">
    <property type="entry name" value="DNA polymerase iota"/>
    <property type="match status" value="1"/>
</dbReference>
<evidence type="ECO:0000259" key="5">
    <source>
        <dbReference type="PROSITE" id="PS50173"/>
    </source>
</evidence>
<keyword evidence="2" id="KW-0237">DNA synthesis</keyword>
<dbReference type="SUPFAM" id="SSF100879">
    <property type="entry name" value="Lesion bypass DNA polymerase (Y-family), little finger domain"/>
    <property type="match status" value="1"/>
</dbReference>
<reference evidence="6" key="1">
    <citation type="submission" date="2025-08" db="UniProtKB">
        <authorList>
            <consortium name="Ensembl"/>
        </authorList>
    </citation>
    <scope>IDENTIFICATION</scope>
</reference>
<dbReference type="Gene3D" id="3.30.70.270">
    <property type="match status" value="1"/>
</dbReference>
<comment type="similarity">
    <text evidence="1">Belongs to the DNA polymerase type-Y family.</text>
</comment>
<dbReference type="Gene3D" id="3.40.1170.60">
    <property type="match status" value="1"/>
</dbReference>
<dbReference type="SUPFAM" id="SSF56672">
    <property type="entry name" value="DNA/RNA polymerases"/>
    <property type="match status" value="1"/>
</dbReference>
<accession>A0A8D2L513</accession>
<feature type="region of interest" description="Disordered" evidence="4">
    <location>
        <begin position="526"/>
        <end position="555"/>
    </location>
</feature>
<dbReference type="InterPro" id="IPR043502">
    <property type="entry name" value="DNA/RNA_pol_sf"/>
</dbReference>
<dbReference type="RefSeq" id="XP_044287489.1">
    <property type="nucleotide sequence ID" value="XM_044431554.1"/>
</dbReference>
<feature type="region of interest" description="Disordered" evidence="4">
    <location>
        <begin position="665"/>
        <end position="704"/>
    </location>
</feature>
<proteinExistence type="inferred from homology"/>
<dbReference type="PANTHER" id="PTHR46404">
    <property type="entry name" value="DNA POLYMERASE IOTA"/>
    <property type="match status" value="1"/>
</dbReference>
<dbReference type="PROSITE" id="PS50173">
    <property type="entry name" value="UMUC"/>
    <property type="match status" value="1"/>
</dbReference>
<dbReference type="Gene3D" id="3.30.1490.100">
    <property type="entry name" value="DNA polymerase, Y-family, little finger domain"/>
    <property type="match status" value="1"/>
</dbReference>
<evidence type="ECO:0000313" key="7">
    <source>
        <dbReference type="Proteomes" id="UP000694545"/>
    </source>
</evidence>
<name>A0A8D2L513_VARKO</name>
<evidence type="ECO:0000256" key="3">
    <source>
        <dbReference type="ARBA" id="ARBA00022679"/>
    </source>
</evidence>
<dbReference type="GeneID" id="123024153"/>
<keyword evidence="3" id="KW-0808">Transferase</keyword>
<feature type="region of interest" description="Disordered" evidence="4">
    <location>
        <begin position="501"/>
        <end position="520"/>
    </location>
</feature>
<dbReference type="InterPro" id="IPR053848">
    <property type="entry name" value="IMS_HHH_1"/>
</dbReference>
<dbReference type="Pfam" id="PF21999">
    <property type="entry name" value="IMS_HHH_1"/>
    <property type="match status" value="1"/>
</dbReference>
<dbReference type="InterPro" id="IPR001126">
    <property type="entry name" value="UmuC"/>
</dbReference>
<evidence type="ECO:0000256" key="1">
    <source>
        <dbReference type="ARBA" id="ARBA00010945"/>
    </source>
</evidence>
<sequence>MVSAAHAKHRIIVHLDLDCFYAQVEMICNPALRGKPLGVHQKFLLVTCSYEARNCGLKKLMSVKDAINQCPDLVLVNGEDLTKYREMSYKFTALLEEFTPLVERLGLDENFVDVTDMVKMRLEQWKKDFSAISCPGHVYKNQTVDLHDPTHRRLAVGSQIAAEMREAMYNRLGLTGCAGIATNKLLSKLVTGIFKPNQQTVLLPEGRQDLMVNLGLLRKVPGIGPRTAKRLMALGLHTVSDLQTCSSEMLARELGVLTAQHIQKLSRGEDDSPVTPSRSPQSISDEDSFKKCSSEAEVRKRMETLLTNLFDRLHKDGRKPHTIKLTIRQISAAKQWLNRESRQCPIPPHVIQRIGTDDSSVKTHLVGLLMQLLYKMINVKGPFYITLLNVCFSNFKDPPASAKHSIGFYLTRPSPSSSSEKLVRKMENMNVQHATPAGQVDICEDLPEARNARSVKASLETTSLPKETNIPEFPAHLLPAGIDYDVFNQLPKDIKEEILSSQKEERDTAATPLHQTLPPWREELADRAQDKTSCAPSHSGRTRQNFSALAFEPTSEKLPQTMDGCASRRFVPQHSPLETAGELTEHADPVDDNDLSPALSPPSLLWTGTPEGREHPEKLQPDDGPSHCASGKEGPKLDLPSSVDPKTFSELPAEIQKELLVEWKGQEPISKIQASRTPEKLKKHKKGLPSSPQSNSLLRYFKPR</sequence>
<organism evidence="6 7">
    <name type="scientific">Varanus komodoensis</name>
    <name type="common">Komodo dragon</name>
    <dbReference type="NCBI Taxonomy" id="61221"/>
    <lineage>
        <taxon>Eukaryota</taxon>
        <taxon>Metazoa</taxon>
        <taxon>Chordata</taxon>
        <taxon>Craniata</taxon>
        <taxon>Vertebrata</taxon>
        <taxon>Euteleostomi</taxon>
        <taxon>Lepidosauria</taxon>
        <taxon>Squamata</taxon>
        <taxon>Bifurcata</taxon>
        <taxon>Unidentata</taxon>
        <taxon>Episquamata</taxon>
        <taxon>Toxicofera</taxon>
        <taxon>Anguimorpha</taxon>
        <taxon>Paleoanguimorpha</taxon>
        <taxon>Varanoidea</taxon>
        <taxon>Varanidae</taxon>
        <taxon>Varanus</taxon>
    </lineage>
</organism>
<evidence type="ECO:0000256" key="4">
    <source>
        <dbReference type="SAM" id="MobiDB-lite"/>
    </source>
</evidence>
<dbReference type="FunFam" id="3.30.70.270:FF:000013">
    <property type="entry name" value="Polymerase (DNA directed) iota"/>
    <property type="match status" value="1"/>
</dbReference>
<dbReference type="GO" id="GO:0006281">
    <property type="term" value="P:DNA repair"/>
    <property type="evidence" value="ECO:0007669"/>
    <property type="project" value="InterPro"/>
</dbReference>
<dbReference type="PANTHER" id="PTHR46404:SF1">
    <property type="entry name" value="DNA POLYMERASE IOTA"/>
    <property type="match status" value="1"/>
</dbReference>
<dbReference type="InterPro" id="IPR036775">
    <property type="entry name" value="DNA_pol_Y-fam_lit_finger_sf"/>
</dbReference>
<feature type="compositionally biased region" description="Polar residues" evidence="4">
    <location>
        <begin position="274"/>
        <end position="283"/>
    </location>
</feature>
<dbReference type="CTD" id="11201"/>
<dbReference type="GO" id="GO:0003887">
    <property type="term" value="F:DNA-directed DNA polymerase activity"/>
    <property type="evidence" value="ECO:0007669"/>
    <property type="project" value="InterPro"/>
</dbReference>
<dbReference type="GO" id="GO:0019985">
    <property type="term" value="P:translesion synthesis"/>
    <property type="evidence" value="ECO:0007669"/>
    <property type="project" value="TreeGrafter"/>
</dbReference>
<dbReference type="RefSeq" id="XP_044287488.1">
    <property type="nucleotide sequence ID" value="XM_044431553.1"/>
</dbReference>
<dbReference type="OMA" id="GNCDVMT"/>
<dbReference type="InterPro" id="IPR043128">
    <property type="entry name" value="Rev_trsase/Diguanyl_cyclase"/>
</dbReference>
<evidence type="ECO:0000256" key="2">
    <source>
        <dbReference type="ARBA" id="ARBA00022634"/>
    </source>
</evidence>
<feature type="compositionally biased region" description="Low complexity" evidence="4">
    <location>
        <begin position="595"/>
        <end position="605"/>
    </location>
</feature>